<gene>
    <name evidence="1" type="ORF">Hypma_007218</name>
</gene>
<accession>A0A369K6X9</accession>
<dbReference type="EMBL" id="LUEZ02000005">
    <property type="protein sequence ID" value="RDB30359.1"/>
    <property type="molecule type" value="Genomic_DNA"/>
</dbReference>
<keyword evidence="2" id="KW-1185">Reference proteome</keyword>
<comment type="caution">
    <text evidence="1">The sequence shown here is derived from an EMBL/GenBank/DDBJ whole genome shotgun (WGS) entry which is preliminary data.</text>
</comment>
<dbReference type="AlphaFoldDB" id="A0A369K6X9"/>
<name>A0A369K6X9_HYPMA</name>
<dbReference type="Proteomes" id="UP000076154">
    <property type="component" value="Unassembled WGS sequence"/>
</dbReference>
<dbReference type="InParanoid" id="A0A369K6X9"/>
<proteinExistence type="predicted"/>
<protein>
    <submittedName>
        <fullName evidence="1">Uncharacterized protein</fullName>
    </submittedName>
</protein>
<evidence type="ECO:0000313" key="2">
    <source>
        <dbReference type="Proteomes" id="UP000076154"/>
    </source>
</evidence>
<reference evidence="1" key="1">
    <citation type="submission" date="2018-04" db="EMBL/GenBank/DDBJ databases">
        <title>Whole genome sequencing of Hypsizygus marmoreus.</title>
        <authorList>
            <person name="Choi I.-G."/>
            <person name="Min B."/>
            <person name="Kim J.-G."/>
            <person name="Kim S."/>
            <person name="Oh Y.-L."/>
            <person name="Kong W.-S."/>
            <person name="Park H."/>
            <person name="Jeong J."/>
            <person name="Song E.-S."/>
        </authorList>
    </citation>
    <scope>NUCLEOTIDE SEQUENCE [LARGE SCALE GENOMIC DNA]</scope>
    <source>
        <strain evidence="1">51987-8</strain>
    </source>
</reference>
<sequence length="101" mass="11707">MHRLSRHVPTAFPFAASFSKTRARREMDSSMMKTSIPLPWVQPGVFFECMAPSRPLKAWQCKLRYQTELIAIQYLCQRANVPMRTLIAHVDVSRLDQDQAI</sequence>
<organism evidence="1 2">
    <name type="scientific">Hypsizygus marmoreus</name>
    <name type="common">White beech mushroom</name>
    <name type="synonym">Agaricus marmoreus</name>
    <dbReference type="NCBI Taxonomy" id="39966"/>
    <lineage>
        <taxon>Eukaryota</taxon>
        <taxon>Fungi</taxon>
        <taxon>Dikarya</taxon>
        <taxon>Basidiomycota</taxon>
        <taxon>Agaricomycotina</taxon>
        <taxon>Agaricomycetes</taxon>
        <taxon>Agaricomycetidae</taxon>
        <taxon>Agaricales</taxon>
        <taxon>Tricholomatineae</taxon>
        <taxon>Lyophyllaceae</taxon>
        <taxon>Hypsizygus</taxon>
    </lineage>
</organism>
<evidence type="ECO:0000313" key="1">
    <source>
        <dbReference type="EMBL" id="RDB30359.1"/>
    </source>
</evidence>